<dbReference type="CDD" id="cd02969">
    <property type="entry name" value="PRX_like1"/>
    <property type="match status" value="1"/>
</dbReference>
<reference evidence="3" key="1">
    <citation type="submission" date="2017-09" db="EMBL/GenBank/DDBJ databases">
        <title>Depth-based differentiation of microbial function through sediment-hosted aquifers and enrichment of novel symbionts in the deep terrestrial subsurface.</title>
        <authorList>
            <person name="Probst A.J."/>
            <person name="Ladd B."/>
            <person name="Jarett J.K."/>
            <person name="Geller-Mcgrath D.E."/>
            <person name="Sieber C.M.K."/>
            <person name="Emerson J.B."/>
            <person name="Anantharaman K."/>
            <person name="Thomas B.C."/>
            <person name="Malmstrom R."/>
            <person name="Stieglmeier M."/>
            <person name="Klingl A."/>
            <person name="Woyke T."/>
            <person name="Ryan C.M."/>
            <person name="Banfield J.F."/>
        </authorList>
    </citation>
    <scope>NUCLEOTIDE SEQUENCE [LARGE SCALE GENOMIC DNA]</scope>
</reference>
<comment type="caution">
    <text evidence="2">The sequence shown here is derived from an EMBL/GenBank/DDBJ whole genome shotgun (WGS) entry which is preliminary data.</text>
</comment>
<feature type="domain" description="Thioredoxin" evidence="1">
    <location>
        <begin position="9"/>
        <end position="164"/>
    </location>
</feature>
<name>A0A2H0W4G4_9BACT</name>
<dbReference type="InterPro" id="IPR000866">
    <property type="entry name" value="AhpC/TSA"/>
</dbReference>
<dbReference type="Proteomes" id="UP000230935">
    <property type="component" value="Unassembled WGS sequence"/>
</dbReference>
<dbReference type="PANTHER" id="PTHR43640">
    <property type="entry name" value="OS07G0260300 PROTEIN"/>
    <property type="match status" value="1"/>
</dbReference>
<dbReference type="InterPro" id="IPR036249">
    <property type="entry name" value="Thioredoxin-like_sf"/>
</dbReference>
<proteinExistence type="predicted"/>
<dbReference type="AlphaFoldDB" id="A0A2H0W4G4"/>
<dbReference type="Pfam" id="PF00578">
    <property type="entry name" value="AhpC-TSA"/>
    <property type="match status" value="1"/>
</dbReference>
<evidence type="ECO:0000259" key="1">
    <source>
        <dbReference type="PROSITE" id="PS51352"/>
    </source>
</evidence>
<organism evidence="2 3">
    <name type="scientific">Candidatus Buchananbacteria bacterium CG10_big_fil_rev_8_21_14_0_10_42_9</name>
    <dbReference type="NCBI Taxonomy" id="1974526"/>
    <lineage>
        <taxon>Bacteria</taxon>
        <taxon>Candidatus Buchananiibacteriota</taxon>
    </lineage>
</organism>
<dbReference type="GO" id="GO:0016209">
    <property type="term" value="F:antioxidant activity"/>
    <property type="evidence" value="ECO:0007669"/>
    <property type="project" value="InterPro"/>
</dbReference>
<dbReference type="Gene3D" id="3.40.30.10">
    <property type="entry name" value="Glutaredoxin"/>
    <property type="match status" value="1"/>
</dbReference>
<gene>
    <name evidence="2" type="ORF">COT81_00705</name>
</gene>
<dbReference type="GO" id="GO:0016491">
    <property type="term" value="F:oxidoreductase activity"/>
    <property type="evidence" value="ECO:0007669"/>
    <property type="project" value="InterPro"/>
</dbReference>
<accession>A0A2H0W4G4</accession>
<evidence type="ECO:0000313" key="3">
    <source>
        <dbReference type="Proteomes" id="UP000230935"/>
    </source>
</evidence>
<sequence length="185" mass="21089">MALMYSVQLPIGSKVIDFKLPATDGQIYSPKDFLNHQGLLVIFTCNHCPYAKASLPILIELYKEFGASVPFVAINPNDEVNYPDDSFSAMKDKAKEWGISFPYLRDDTQEVAKSYQAQCTPDVYLYENDNGLKLFYHGRINDNWQEPDKVIQHSLRDALKALVNAEDPPKHQRPSMGCSIKWKNE</sequence>
<protein>
    <submittedName>
        <fullName evidence="2">Thioredoxin family protein</fullName>
    </submittedName>
</protein>
<dbReference type="InterPro" id="IPR047262">
    <property type="entry name" value="PRX-like1"/>
</dbReference>
<dbReference type="InterPro" id="IPR013766">
    <property type="entry name" value="Thioredoxin_domain"/>
</dbReference>
<dbReference type="SUPFAM" id="SSF52833">
    <property type="entry name" value="Thioredoxin-like"/>
    <property type="match status" value="1"/>
</dbReference>
<dbReference type="PANTHER" id="PTHR43640:SF1">
    <property type="entry name" value="THIOREDOXIN-DEPENDENT PEROXIREDOXIN"/>
    <property type="match status" value="1"/>
</dbReference>
<dbReference type="EMBL" id="PEZZ01000004">
    <property type="protein sequence ID" value="PIS05520.1"/>
    <property type="molecule type" value="Genomic_DNA"/>
</dbReference>
<evidence type="ECO:0000313" key="2">
    <source>
        <dbReference type="EMBL" id="PIS05520.1"/>
    </source>
</evidence>
<dbReference type="PROSITE" id="PS51352">
    <property type="entry name" value="THIOREDOXIN_2"/>
    <property type="match status" value="1"/>
</dbReference>